<dbReference type="Proteomes" id="UP001205906">
    <property type="component" value="Unassembled WGS sequence"/>
</dbReference>
<name>A0ABT1C7R8_9HYPH</name>
<dbReference type="RefSeq" id="WP_252819884.1">
    <property type="nucleotide sequence ID" value="NZ_JAMXQS010000006.1"/>
</dbReference>
<comment type="caution">
    <text evidence="1">The sequence shown here is derived from an EMBL/GenBank/DDBJ whole genome shotgun (WGS) entry which is preliminary data.</text>
</comment>
<evidence type="ECO:0000313" key="2">
    <source>
        <dbReference type="Proteomes" id="UP001205906"/>
    </source>
</evidence>
<organism evidence="1 2">
    <name type="scientific">Mesorhizobium liriopis</name>
    <dbReference type="NCBI Taxonomy" id="2953882"/>
    <lineage>
        <taxon>Bacteria</taxon>
        <taxon>Pseudomonadati</taxon>
        <taxon>Pseudomonadota</taxon>
        <taxon>Alphaproteobacteria</taxon>
        <taxon>Hyphomicrobiales</taxon>
        <taxon>Phyllobacteriaceae</taxon>
        <taxon>Mesorhizobium</taxon>
    </lineage>
</organism>
<sequence>MRETILALQTRLAQLVVECDAARTDKDGKRIDTALHDIGLTYVALHHLTPPDEQKHIAEAVIALGDRVATVRRAA</sequence>
<dbReference type="EMBL" id="JAMXQS010000006">
    <property type="protein sequence ID" value="MCO6050882.1"/>
    <property type="molecule type" value="Genomic_DNA"/>
</dbReference>
<protein>
    <submittedName>
        <fullName evidence="1">Uncharacterized protein</fullName>
    </submittedName>
</protein>
<proteinExistence type="predicted"/>
<evidence type="ECO:0000313" key="1">
    <source>
        <dbReference type="EMBL" id="MCO6050882.1"/>
    </source>
</evidence>
<gene>
    <name evidence="1" type="ORF">NGM99_13945</name>
</gene>
<keyword evidence="2" id="KW-1185">Reference proteome</keyword>
<accession>A0ABT1C7R8</accession>
<reference evidence="1 2" key="1">
    <citation type="submission" date="2022-06" db="EMBL/GenBank/DDBJ databases">
        <title>Mesorhizobium sp. strain RP14 Genome sequencing and assembly.</title>
        <authorList>
            <person name="Kim I."/>
        </authorList>
    </citation>
    <scope>NUCLEOTIDE SEQUENCE [LARGE SCALE GENOMIC DNA]</scope>
    <source>
        <strain evidence="2">RP14(2022)</strain>
    </source>
</reference>